<feature type="domain" description="FAD/NAD(P)-binding" evidence="11">
    <location>
        <begin position="372"/>
        <end position="619"/>
    </location>
</feature>
<evidence type="ECO:0000256" key="6">
    <source>
        <dbReference type="ARBA" id="ARBA00022723"/>
    </source>
</evidence>
<gene>
    <name evidence="12" type="ORF">WCN91_07175</name>
</gene>
<name>A0ABU9MYV4_9GAMM</name>
<reference evidence="12 13" key="1">
    <citation type="submission" date="2024-03" db="EMBL/GenBank/DDBJ databases">
        <title>Pseudoalteromonas qingdaonensis sp. nov., isolated from the intestines of marine benthic organisms.</title>
        <authorList>
            <person name="Lin X."/>
            <person name="Fang S."/>
            <person name="Hu X."/>
        </authorList>
    </citation>
    <scope>NUCLEOTIDE SEQUENCE [LARGE SCALE GENOMIC DNA]</scope>
    <source>
        <strain evidence="12 13">YIC-827</strain>
    </source>
</reference>
<protein>
    <submittedName>
        <fullName evidence="12">NADPH-dependent 2,4-dienoyl-CoA reductase</fullName>
        <ecNumber evidence="12">1.3.1.34</ecNumber>
    </submittedName>
</protein>
<evidence type="ECO:0000256" key="7">
    <source>
        <dbReference type="ARBA" id="ARBA00023002"/>
    </source>
</evidence>
<evidence type="ECO:0000313" key="13">
    <source>
        <dbReference type="Proteomes" id="UP001447008"/>
    </source>
</evidence>
<evidence type="ECO:0000256" key="8">
    <source>
        <dbReference type="ARBA" id="ARBA00023004"/>
    </source>
</evidence>
<evidence type="ECO:0000256" key="4">
    <source>
        <dbReference type="ARBA" id="ARBA00022630"/>
    </source>
</evidence>
<keyword evidence="6" id="KW-0479">Metal-binding</keyword>
<dbReference type="SUPFAM" id="SSF51971">
    <property type="entry name" value="Nucleotide-binding domain"/>
    <property type="match status" value="1"/>
</dbReference>
<dbReference type="InterPro" id="IPR036188">
    <property type="entry name" value="FAD/NAD-bd_sf"/>
</dbReference>
<evidence type="ECO:0000256" key="5">
    <source>
        <dbReference type="ARBA" id="ARBA00022643"/>
    </source>
</evidence>
<dbReference type="InterPro" id="IPR051793">
    <property type="entry name" value="NADH:flavin_oxidoreductase"/>
</dbReference>
<evidence type="ECO:0000259" key="11">
    <source>
        <dbReference type="Pfam" id="PF07992"/>
    </source>
</evidence>
<comment type="similarity">
    <text evidence="3">In the N-terminal section; belongs to the NADH:flavin oxidoreductase/NADH oxidase family.</text>
</comment>
<dbReference type="Gene3D" id="3.50.50.60">
    <property type="entry name" value="FAD/NAD(P)-binding domain"/>
    <property type="match status" value="1"/>
</dbReference>
<keyword evidence="13" id="KW-1185">Reference proteome</keyword>
<keyword evidence="7 12" id="KW-0560">Oxidoreductase</keyword>
<evidence type="ECO:0000256" key="9">
    <source>
        <dbReference type="ARBA" id="ARBA00023014"/>
    </source>
</evidence>
<dbReference type="Gene3D" id="3.20.20.70">
    <property type="entry name" value="Aldolase class I"/>
    <property type="match status" value="1"/>
</dbReference>
<dbReference type="RefSeq" id="WP_342677669.1">
    <property type="nucleotide sequence ID" value="NZ_JBCGCU010000006.1"/>
</dbReference>
<keyword evidence="4" id="KW-0285">Flavoprotein</keyword>
<evidence type="ECO:0000256" key="1">
    <source>
        <dbReference type="ARBA" id="ARBA00001917"/>
    </source>
</evidence>
<accession>A0ABU9MYV4</accession>
<keyword evidence="9" id="KW-0411">Iron-sulfur</keyword>
<dbReference type="InterPro" id="IPR023753">
    <property type="entry name" value="FAD/NAD-binding_dom"/>
</dbReference>
<organism evidence="12 13">
    <name type="scientific">Pseudoalteromonas qingdaonensis</name>
    <dbReference type="NCBI Taxonomy" id="3131913"/>
    <lineage>
        <taxon>Bacteria</taxon>
        <taxon>Pseudomonadati</taxon>
        <taxon>Pseudomonadota</taxon>
        <taxon>Gammaproteobacteria</taxon>
        <taxon>Alteromonadales</taxon>
        <taxon>Pseudoalteromonadaceae</taxon>
        <taxon>Pseudoalteromonas</taxon>
    </lineage>
</organism>
<dbReference type="Pfam" id="PF00724">
    <property type="entry name" value="Oxidored_FMN"/>
    <property type="match status" value="1"/>
</dbReference>
<comment type="caution">
    <text evidence="12">The sequence shown here is derived from an EMBL/GenBank/DDBJ whole genome shotgun (WGS) entry which is preliminary data.</text>
</comment>
<dbReference type="Proteomes" id="UP001447008">
    <property type="component" value="Unassembled WGS sequence"/>
</dbReference>
<keyword evidence="5" id="KW-0288">FMN</keyword>
<dbReference type="PANTHER" id="PTHR42917:SF2">
    <property type="entry name" value="2,4-DIENOYL-COA REDUCTASE [(2E)-ENOYL-COA-PRODUCING]"/>
    <property type="match status" value="1"/>
</dbReference>
<dbReference type="InterPro" id="IPR001155">
    <property type="entry name" value="OxRdtase_FMN_N"/>
</dbReference>
<dbReference type="Pfam" id="PF07992">
    <property type="entry name" value="Pyr_redox_2"/>
    <property type="match status" value="1"/>
</dbReference>
<dbReference type="EMBL" id="JBCGCU010000006">
    <property type="protein sequence ID" value="MEM0515210.1"/>
    <property type="molecule type" value="Genomic_DNA"/>
</dbReference>
<feature type="domain" description="NADH:flavin oxidoreductase/NADH oxidase N-terminal" evidence="10">
    <location>
        <begin position="8"/>
        <end position="326"/>
    </location>
</feature>
<dbReference type="EC" id="1.3.1.34" evidence="12"/>
<evidence type="ECO:0000259" key="10">
    <source>
        <dbReference type="Pfam" id="PF00724"/>
    </source>
</evidence>
<evidence type="ECO:0000313" key="12">
    <source>
        <dbReference type="EMBL" id="MEM0515210.1"/>
    </source>
</evidence>
<dbReference type="SUPFAM" id="SSF51905">
    <property type="entry name" value="FAD/NAD(P)-binding domain"/>
    <property type="match status" value="1"/>
</dbReference>
<dbReference type="Gene3D" id="3.40.50.720">
    <property type="entry name" value="NAD(P)-binding Rossmann-like Domain"/>
    <property type="match status" value="1"/>
</dbReference>
<keyword evidence="8" id="KW-0408">Iron</keyword>
<dbReference type="CDD" id="cd02930">
    <property type="entry name" value="DCR_FMN"/>
    <property type="match status" value="1"/>
</dbReference>
<dbReference type="GO" id="GO:0008670">
    <property type="term" value="F:2,4-dienoyl-CoA reductase (NADPH) activity"/>
    <property type="evidence" value="ECO:0007669"/>
    <property type="project" value="UniProtKB-EC"/>
</dbReference>
<sequence>MLEQALELAHGQIRNRLVMGSMHTGLEEGWHNRKRLAAFYEERAKGGVGLIITGGYSPNIRGKLTPISSSFNTLFDVLKHKKYTQAVHKHGGKICLQLLHAGRYGYHPFNCAPSAIKSPITPYAPKAMSLGMIKSTIKDFANSARLAQQAGYDGVEIMGSEGYLINEFMAPHTNKRSDEYGGDNTARMRFAKEIVEAVRAQVSDKFIIVFRLSVMDLIPNGSTAEEVTEQAKVLAAAGVDIFNTGIGWHEARVPTIASMVPPGAFREASQRLKAATDKPVIAVNRINTPDIANEILRAGQADMISMARPLLADPELFNKYVQQRSEQINICIGCNQGCLDHVFKGQRATCLVNPLAAFELDLAIEKAAKSKNVLVVGAGPAGLAASIYLRQRGHQVTLIERSDTLGGQFNLAMRIPGKEDFQLALKYFSEEVVRQGVQLHMNTAYDASMLNDYDDIVFACGVSPRQASFPCEDGKRVYSYDEVIRGEVELGSRIAILGAGGIGFDMVAFLTEEHHQSIANFKAQWGIEQPVELHKSDKKLYMLKRSSGRFGAGLGKTTGWIHRQVAKMHGVEQIADCQYERFDAQGLHISVAGEARVLDVDTVIGCIGQTSNDTELQQAEKGAGKADLHVIGGAKLAAEIDAKRAIKEALMLAREI</sequence>
<dbReference type="PANTHER" id="PTHR42917">
    <property type="entry name" value="2,4-DIENOYL-COA REDUCTASE"/>
    <property type="match status" value="1"/>
</dbReference>
<proteinExistence type="inferred from homology"/>
<dbReference type="PRINTS" id="PR00368">
    <property type="entry name" value="FADPNR"/>
</dbReference>
<evidence type="ECO:0000256" key="2">
    <source>
        <dbReference type="ARBA" id="ARBA00001966"/>
    </source>
</evidence>
<dbReference type="SUPFAM" id="SSF51395">
    <property type="entry name" value="FMN-linked oxidoreductases"/>
    <property type="match status" value="1"/>
</dbReference>
<evidence type="ECO:0000256" key="3">
    <source>
        <dbReference type="ARBA" id="ARBA00011048"/>
    </source>
</evidence>
<dbReference type="InterPro" id="IPR013785">
    <property type="entry name" value="Aldolase_TIM"/>
</dbReference>
<comment type="cofactor">
    <cofactor evidence="2">
        <name>[4Fe-4S] cluster</name>
        <dbReference type="ChEBI" id="CHEBI:49883"/>
    </cofactor>
</comment>
<comment type="cofactor">
    <cofactor evidence="1">
        <name>FMN</name>
        <dbReference type="ChEBI" id="CHEBI:58210"/>
    </cofactor>
</comment>